<dbReference type="InterPro" id="IPR050863">
    <property type="entry name" value="CenT-Element_Derived"/>
</dbReference>
<evidence type="ECO:0000313" key="4">
    <source>
        <dbReference type="Proteomes" id="UP001152888"/>
    </source>
</evidence>
<comment type="caution">
    <text evidence="3">The sequence shown here is derived from an EMBL/GenBank/DDBJ whole genome shotgun (WGS) entry which is preliminary data.</text>
</comment>
<dbReference type="AlphaFoldDB" id="A0A9P0L9S5"/>
<evidence type="ECO:0000313" key="3">
    <source>
        <dbReference type="EMBL" id="CAH1988156.1"/>
    </source>
</evidence>
<dbReference type="EMBL" id="CAKOFQ010007038">
    <property type="protein sequence ID" value="CAH1988156.1"/>
    <property type="molecule type" value="Genomic_DNA"/>
</dbReference>
<dbReference type="GO" id="GO:0003677">
    <property type="term" value="F:DNA binding"/>
    <property type="evidence" value="ECO:0007669"/>
    <property type="project" value="TreeGrafter"/>
</dbReference>
<proteinExistence type="predicted"/>
<protein>
    <recommendedName>
        <fullName evidence="2">DDE-1 domain-containing protein</fullName>
    </recommendedName>
</protein>
<feature type="region of interest" description="Disordered" evidence="1">
    <location>
        <begin position="190"/>
        <end position="211"/>
    </location>
</feature>
<dbReference type="Pfam" id="PF03184">
    <property type="entry name" value="DDE_1"/>
    <property type="match status" value="1"/>
</dbReference>
<evidence type="ECO:0000256" key="1">
    <source>
        <dbReference type="SAM" id="MobiDB-lite"/>
    </source>
</evidence>
<organism evidence="3 4">
    <name type="scientific">Acanthoscelides obtectus</name>
    <name type="common">Bean weevil</name>
    <name type="synonym">Bruchus obtectus</name>
    <dbReference type="NCBI Taxonomy" id="200917"/>
    <lineage>
        <taxon>Eukaryota</taxon>
        <taxon>Metazoa</taxon>
        <taxon>Ecdysozoa</taxon>
        <taxon>Arthropoda</taxon>
        <taxon>Hexapoda</taxon>
        <taxon>Insecta</taxon>
        <taxon>Pterygota</taxon>
        <taxon>Neoptera</taxon>
        <taxon>Endopterygota</taxon>
        <taxon>Coleoptera</taxon>
        <taxon>Polyphaga</taxon>
        <taxon>Cucujiformia</taxon>
        <taxon>Chrysomeloidea</taxon>
        <taxon>Chrysomelidae</taxon>
        <taxon>Bruchinae</taxon>
        <taxon>Bruchini</taxon>
        <taxon>Acanthoscelides</taxon>
    </lineage>
</organism>
<name>A0A9P0L9S5_ACAOB</name>
<dbReference type="OrthoDB" id="8187571at2759"/>
<reference evidence="3" key="1">
    <citation type="submission" date="2022-03" db="EMBL/GenBank/DDBJ databases">
        <authorList>
            <person name="Sayadi A."/>
        </authorList>
    </citation>
    <scope>NUCLEOTIDE SEQUENCE</scope>
</reference>
<sequence length="225" mass="24882">MPRSKVSAMSSAERGSLLVVTLALAGNAIGNCIPPMLIFPGKLLTTTLVVMVQVGPLQQPMQEDDFYFFKNHVRSSKENPVLLLLYSHALHIAVKTINFCKENGIVLLTFPPHCTHRLQPMDRAIFGTVKKKPLTQHAITGCVHTQEKKHPAPATRPSSADTSLEMNALKFAHTTVQQLPYRWTNLQQLSSDARDASTRRRSSGVRLNGGASRELTSSVQVYVRL</sequence>
<keyword evidence="4" id="KW-1185">Reference proteome</keyword>
<accession>A0A9P0L9S5</accession>
<dbReference type="GO" id="GO:0005634">
    <property type="term" value="C:nucleus"/>
    <property type="evidence" value="ECO:0007669"/>
    <property type="project" value="TreeGrafter"/>
</dbReference>
<feature type="domain" description="DDE-1" evidence="2">
    <location>
        <begin position="68"/>
        <end position="149"/>
    </location>
</feature>
<dbReference type="PANTHER" id="PTHR19303">
    <property type="entry name" value="TRANSPOSON"/>
    <property type="match status" value="1"/>
</dbReference>
<dbReference type="Proteomes" id="UP001152888">
    <property type="component" value="Unassembled WGS sequence"/>
</dbReference>
<dbReference type="PANTHER" id="PTHR19303:SF71">
    <property type="entry name" value="ZINC FINGER PHD-TYPE DOMAIN-CONTAINING PROTEIN"/>
    <property type="match status" value="1"/>
</dbReference>
<dbReference type="InterPro" id="IPR004875">
    <property type="entry name" value="DDE_SF_endonuclease_dom"/>
</dbReference>
<gene>
    <name evidence="3" type="ORF">ACAOBT_LOCUS18313</name>
</gene>
<evidence type="ECO:0000259" key="2">
    <source>
        <dbReference type="Pfam" id="PF03184"/>
    </source>
</evidence>